<dbReference type="Proteomes" id="UP000251314">
    <property type="component" value="Unassembled WGS sequence"/>
</dbReference>
<reference evidence="2 3" key="1">
    <citation type="submission" date="2018-01" db="EMBL/GenBank/DDBJ databases">
        <title>Draft genome of the strawberry crown rot pathogen Phytophthora cactorum.</title>
        <authorList>
            <person name="Armitage A.D."/>
            <person name="Lysoe E."/>
            <person name="Nellist C.F."/>
            <person name="Harrison R.J."/>
            <person name="Brurberg M.B."/>
        </authorList>
    </citation>
    <scope>NUCLEOTIDE SEQUENCE [LARGE SCALE GENOMIC DNA]</scope>
    <source>
        <strain evidence="2 3">10300</strain>
    </source>
</reference>
<gene>
    <name evidence="2" type="ORF">PC110_g15128</name>
</gene>
<dbReference type="PANTHER" id="PTHR47169:SF2">
    <property type="entry name" value="OS01G0541250 PROTEIN"/>
    <property type="match status" value="1"/>
</dbReference>
<evidence type="ECO:0000313" key="2">
    <source>
        <dbReference type="EMBL" id="RAW28494.1"/>
    </source>
</evidence>
<name>A0A329RV74_9STRA</name>
<accession>A0A329RV74</accession>
<evidence type="ECO:0000313" key="3">
    <source>
        <dbReference type="Proteomes" id="UP000251314"/>
    </source>
</evidence>
<dbReference type="AlphaFoldDB" id="A0A329RV74"/>
<sequence>MMDTIHVDEKLFYLTEVKRRFYLLPGEKVPKRHVKSKRFTGRVMFLAAVARPQCDLATGMQFDGKLGIWSFAEQRAAIRDSERRPAGTIETKSINVTKVTYRKMLLDKLLPAISVRWPWCVEEGTLSKCSRIMHRLIFLLMTSGFALLWGNMVAELSWSFNRQTALT</sequence>
<dbReference type="VEuPathDB" id="FungiDB:PC110_g15128"/>
<keyword evidence="1" id="KW-1133">Transmembrane helix</keyword>
<keyword evidence="1" id="KW-0472">Membrane</keyword>
<dbReference type="Gene3D" id="3.30.420.10">
    <property type="entry name" value="Ribonuclease H-like superfamily/Ribonuclease H"/>
    <property type="match status" value="1"/>
</dbReference>
<proteinExistence type="predicted"/>
<dbReference type="OrthoDB" id="127170at2759"/>
<dbReference type="GO" id="GO:0003676">
    <property type="term" value="F:nucleic acid binding"/>
    <property type="evidence" value="ECO:0007669"/>
    <property type="project" value="InterPro"/>
</dbReference>
<organism evidence="2 3">
    <name type="scientific">Phytophthora cactorum</name>
    <dbReference type="NCBI Taxonomy" id="29920"/>
    <lineage>
        <taxon>Eukaryota</taxon>
        <taxon>Sar</taxon>
        <taxon>Stramenopiles</taxon>
        <taxon>Oomycota</taxon>
        <taxon>Peronosporomycetes</taxon>
        <taxon>Peronosporales</taxon>
        <taxon>Peronosporaceae</taxon>
        <taxon>Phytophthora</taxon>
    </lineage>
</organism>
<evidence type="ECO:0000256" key="1">
    <source>
        <dbReference type="SAM" id="Phobius"/>
    </source>
</evidence>
<comment type="caution">
    <text evidence="2">The sequence shown here is derived from an EMBL/GenBank/DDBJ whole genome shotgun (WGS) entry which is preliminary data.</text>
</comment>
<keyword evidence="1" id="KW-0812">Transmembrane</keyword>
<dbReference type="EMBL" id="MJFZ01000485">
    <property type="protein sequence ID" value="RAW28494.1"/>
    <property type="molecule type" value="Genomic_DNA"/>
</dbReference>
<dbReference type="PANTHER" id="PTHR47169">
    <property type="entry name" value="OS01G0541250 PROTEIN"/>
    <property type="match status" value="1"/>
</dbReference>
<keyword evidence="3" id="KW-1185">Reference proteome</keyword>
<protein>
    <submittedName>
        <fullName evidence="2">Uncharacterized protein</fullName>
    </submittedName>
</protein>
<dbReference type="InterPro" id="IPR036397">
    <property type="entry name" value="RNaseH_sf"/>
</dbReference>
<feature type="transmembrane region" description="Helical" evidence="1">
    <location>
        <begin position="136"/>
        <end position="154"/>
    </location>
</feature>